<evidence type="ECO:0000256" key="3">
    <source>
        <dbReference type="ARBA" id="ARBA00022801"/>
    </source>
</evidence>
<feature type="binding site" evidence="9">
    <location>
        <position position="12"/>
    </location>
    <ligand>
        <name>Zn(2+)</name>
        <dbReference type="ChEBI" id="CHEBI:29105"/>
        <note>catalytic</note>
    </ligand>
</feature>
<evidence type="ECO:0000256" key="4">
    <source>
        <dbReference type="ARBA" id="ARBA00022833"/>
    </source>
</evidence>
<dbReference type="EC" id="3.5.4.4" evidence="1 9"/>
<feature type="binding site" evidence="9">
    <location>
        <position position="14"/>
    </location>
    <ligand>
        <name>Zn(2+)</name>
        <dbReference type="ChEBI" id="CHEBI:29105"/>
        <note>catalytic</note>
    </ligand>
</feature>
<feature type="domain" description="Adenosine deaminase" evidence="10">
    <location>
        <begin position="7"/>
        <end position="329"/>
    </location>
</feature>
<evidence type="ECO:0000256" key="7">
    <source>
        <dbReference type="ARBA" id="ARBA00047989"/>
    </source>
</evidence>
<dbReference type="InterPro" id="IPR032466">
    <property type="entry name" value="Metal_Hydrolase"/>
</dbReference>
<evidence type="ECO:0000256" key="8">
    <source>
        <dbReference type="ARBA" id="ARBA00049213"/>
    </source>
</evidence>
<keyword evidence="12" id="KW-1185">Reference proteome</keyword>
<proteinExistence type="inferred from homology"/>
<dbReference type="InterPro" id="IPR001365">
    <property type="entry name" value="A_deaminase_dom"/>
</dbReference>
<dbReference type="NCBIfam" id="TIGR01430">
    <property type="entry name" value="aden_deam"/>
    <property type="match status" value="1"/>
</dbReference>
<comment type="catalytic activity">
    <reaction evidence="7">
        <text>adenosine + H2O + H(+) = inosine + NH4(+)</text>
        <dbReference type="Rhea" id="RHEA:24408"/>
        <dbReference type="ChEBI" id="CHEBI:15377"/>
        <dbReference type="ChEBI" id="CHEBI:15378"/>
        <dbReference type="ChEBI" id="CHEBI:16335"/>
        <dbReference type="ChEBI" id="CHEBI:17596"/>
        <dbReference type="ChEBI" id="CHEBI:28938"/>
        <dbReference type="EC" id="3.5.4.4"/>
    </reaction>
    <physiologicalReaction direction="left-to-right" evidence="7">
        <dbReference type="Rhea" id="RHEA:24409"/>
    </physiologicalReaction>
</comment>
<dbReference type="Pfam" id="PF00962">
    <property type="entry name" value="A_deaminase"/>
    <property type="match status" value="1"/>
</dbReference>
<evidence type="ECO:0000313" key="12">
    <source>
        <dbReference type="Proteomes" id="UP001501510"/>
    </source>
</evidence>
<comment type="caution">
    <text evidence="9">Lacks conserved residue(s) required for the propagation of feature annotation.</text>
</comment>
<sequence>MNFNKLPKIELHCHLDGCLRAKTVVDIIKEDKLEHLYNKIDTINNHLFVSKNCESLDEYLEKFQIPNEVMQTTKNLKRISFELVEDAAKSNVKYIEIRFAPLLHTSKGLTFEEIVESVLSGMKEAEGKYDIETNLILCCMRISSEEKAIEVIEKGKKYLNKGVVAVDLCASENENFPEKFERAINLAKNYGYRITIHAGETGIGENVLKSIKLLHAERIGHGVYIKDCDEAYNLVKKLNIPLEMCPTSNIDTKAVIDYASHPFKKFLDDGIKVTMNTDNMTVSNTDLNKEYNIMNEVQGLTLEDFKKIYENSIEASFASPKVKEHLKKYLKDFK</sequence>
<dbReference type="SUPFAM" id="SSF51556">
    <property type="entry name" value="Metallo-dependent hydrolases"/>
    <property type="match status" value="1"/>
</dbReference>
<evidence type="ECO:0000256" key="9">
    <source>
        <dbReference type="HAMAP-Rule" id="MF_00540"/>
    </source>
</evidence>
<dbReference type="PANTHER" id="PTHR11409:SF43">
    <property type="entry name" value="ADENOSINE DEAMINASE"/>
    <property type="match status" value="1"/>
</dbReference>
<organism evidence="11 12">
    <name type="scientific">Clostridium oceanicum</name>
    <dbReference type="NCBI Taxonomy" id="1543"/>
    <lineage>
        <taxon>Bacteria</taxon>
        <taxon>Bacillati</taxon>
        <taxon>Bacillota</taxon>
        <taxon>Clostridia</taxon>
        <taxon>Eubacteriales</taxon>
        <taxon>Clostridiaceae</taxon>
        <taxon>Clostridium</taxon>
    </lineage>
</organism>
<dbReference type="InterPro" id="IPR006330">
    <property type="entry name" value="Ado/ade_deaminase"/>
</dbReference>
<gene>
    <name evidence="9 11" type="primary">add</name>
    <name evidence="11" type="ORF">GCM10008906_17280</name>
</gene>
<evidence type="ECO:0000256" key="6">
    <source>
        <dbReference type="ARBA" id="ARBA00031852"/>
    </source>
</evidence>
<evidence type="ECO:0000256" key="1">
    <source>
        <dbReference type="ARBA" id="ARBA00012784"/>
    </source>
</evidence>
<evidence type="ECO:0000256" key="5">
    <source>
        <dbReference type="ARBA" id="ARBA00023080"/>
    </source>
</evidence>
<comment type="function">
    <text evidence="9">Catalyzes the hydrolytic deamination of adenosine and 2-deoxyadenosine.</text>
</comment>
<dbReference type="CDD" id="cd01320">
    <property type="entry name" value="ADA"/>
    <property type="match status" value="1"/>
</dbReference>
<feature type="site" description="Important for catalytic activity" evidence="9">
    <location>
        <position position="221"/>
    </location>
</feature>
<keyword evidence="2 9" id="KW-0479">Metal-binding</keyword>
<feature type="binding site" evidence="9">
    <location>
        <position position="197"/>
    </location>
    <ligand>
        <name>Zn(2+)</name>
        <dbReference type="ChEBI" id="CHEBI:29105"/>
        <note>catalytic</note>
    </ligand>
</feature>
<dbReference type="PANTHER" id="PTHR11409">
    <property type="entry name" value="ADENOSINE DEAMINASE"/>
    <property type="match status" value="1"/>
</dbReference>
<evidence type="ECO:0000256" key="2">
    <source>
        <dbReference type="ARBA" id="ARBA00022723"/>
    </source>
</evidence>
<keyword evidence="5 9" id="KW-0546">Nucleotide metabolism</keyword>
<protein>
    <recommendedName>
        <fullName evidence="1 9">Adenosine deaminase</fullName>
        <ecNumber evidence="1 9">3.5.4.4</ecNumber>
    </recommendedName>
    <alternativeName>
        <fullName evidence="6 9">Adenosine aminohydrolase</fullName>
    </alternativeName>
</protein>
<keyword evidence="3 9" id="KW-0378">Hydrolase</keyword>
<dbReference type="RefSeq" id="WP_343760795.1">
    <property type="nucleotide sequence ID" value="NZ_BAAACG010000008.1"/>
</dbReference>
<accession>A0ABP3UMX0</accession>
<comment type="catalytic activity">
    <reaction evidence="8">
        <text>2'-deoxyadenosine + H2O + H(+) = 2'-deoxyinosine + NH4(+)</text>
        <dbReference type="Rhea" id="RHEA:28190"/>
        <dbReference type="ChEBI" id="CHEBI:15377"/>
        <dbReference type="ChEBI" id="CHEBI:15378"/>
        <dbReference type="ChEBI" id="CHEBI:17256"/>
        <dbReference type="ChEBI" id="CHEBI:28938"/>
        <dbReference type="ChEBI" id="CHEBI:28997"/>
        <dbReference type="EC" id="3.5.4.4"/>
    </reaction>
    <physiologicalReaction direction="left-to-right" evidence="8">
        <dbReference type="Rhea" id="RHEA:28191"/>
    </physiologicalReaction>
</comment>
<feature type="binding site" evidence="9">
    <location>
        <position position="14"/>
    </location>
    <ligand>
        <name>substrate</name>
    </ligand>
</feature>
<dbReference type="InterPro" id="IPR028893">
    <property type="entry name" value="A_deaminase"/>
</dbReference>
<dbReference type="EMBL" id="BAAACG010000008">
    <property type="protein sequence ID" value="GAA0739038.1"/>
    <property type="molecule type" value="Genomic_DNA"/>
</dbReference>
<feature type="binding site" evidence="9">
    <location>
        <position position="16"/>
    </location>
    <ligand>
        <name>substrate</name>
    </ligand>
</feature>
<dbReference type="HAMAP" id="MF_00540">
    <property type="entry name" value="A_deaminase"/>
    <property type="match status" value="1"/>
</dbReference>
<comment type="similarity">
    <text evidence="9">Belongs to the metallo-dependent hydrolases superfamily. Adenosine and AMP deaminases family. Adenosine deaminase subfamily.</text>
</comment>
<evidence type="ECO:0000259" key="10">
    <source>
        <dbReference type="Pfam" id="PF00962"/>
    </source>
</evidence>
<dbReference type="Gene3D" id="3.20.20.140">
    <property type="entry name" value="Metal-dependent hydrolases"/>
    <property type="match status" value="1"/>
</dbReference>
<feature type="binding site" evidence="9">
    <location>
        <position position="278"/>
    </location>
    <ligand>
        <name>Zn(2+)</name>
        <dbReference type="ChEBI" id="CHEBI:29105"/>
        <note>catalytic</note>
    </ligand>
</feature>
<keyword evidence="4 9" id="KW-0862">Zinc</keyword>
<name>A0ABP3UMX0_9CLOT</name>
<reference evidence="12" key="1">
    <citation type="journal article" date="2019" name="Int. J. Syst. Evol. Microbiol.">
        <title>The Global Catalogue of Microorganisms (GCM) 10K type strain sequencing project: providing services to taxonomists for standard genome sequencing and annotation.</title>
        <authorList>
            <consortium name="The Broad Institute Genomics Platform"/>
            <consortium name="The Broad Institute Genome Sequencing Center for Infectious Disease"/>
            <person name="Wu L."/>
            <person name="Ma J."/>
        </authorList>
    </citation>
    <scope>NUCLEOTIDE SEQUENCE [LARGE SCALE GENOMIC DNA]</scope>
    <source>
        <strain evidence="12">JCM 1407</strain>
    </source>
</reference>
<evidence type="ECO:0000313" key="11">
    <source>
        <dbReference type="EMBL" id="GAA0739038.1"/>
    </source>
</evidence>
<comment type="cofactor">
    <cofactor evidence="9">
        <name>Zn(2+)</name>
        <dbReference type="ChEBI" id="CHEBI:29105"/>
    </cofactor>
    <text evidence="9">Binds 1 zinc ion per subunit.</text>
</comment>
<feature type="active site" description="Proton donor" evidence="9">
    <location>
        <position position="200"/>
    </location>
</feature>
<dbReference type="Proteomes" id="UP001501510">
    <property type="component" value="Unassembled WGS sequence"/>
</dbReference>
<comment type="caution">
    <text evidence="11">The sequence shown here is derived from an EMBL/GenBank/DDBJ whole genome shotgun (WGS) entry which is preliminary data.</text>
</comment>